<dbReference type="KEGG" id="nps:KRR39_04905"/>
<proteinExistence type="predicted"/>
<evidence type="ECO:0000313" key="3">
    <source>
        <dbReference type="Proteomes" id="UP000683575"/>
    </source>
</evidence>
<evidence type="ECO:0000313" key="2">
    <source>
        <dbReference type="EMBL" id="QWZ09145.1"/>
    </source>
</evidence>
<dbReference type="AlphaFoldDB" id="A0A975T032"/>
<reference evidence="2" key="1">
    <citation type="submission" date="2021-06" db="EMBL/GenBank/DDBJ databases">
        <title>Complete genome sequence of Nocardioides sp. G188.</title>
        <authorList>
            <person name="Im W.-T."/>
        </authorList>
    </citation>
    <scope>NUCLEOTIDE SEQUENCE</scope>
    <source>
        <strain evidence="2">G188</strain>
    </source>
</reference>
<evidence type="ECO:0000259" key="1">
    <source>
        <dbReference type="Pfam" id="PF12680"/>
    </source>
</evidence>
<name>A0A975T032_9ACTN</name>
<gene>
    <name evidence="2" type="ORF">KRR39_04905</name>
</gene>
<dbReference type="InterPro" id="IPR037401">
    <property type="entry name" value="SnoaL-like"/>
</dbReference>
<protein>
    <submittedName>
        <fullName evidence="2">Nuclear transport factor 2 family protein</fullName>
    </submittedName>
</protein>
<feature type="domain" description="SnoaL-like" evidence="1">
    <location>
        <begin position="10"/>
        <end position="109"/>
    </location>
</feature>
<dbReference type="Pfam" id="PF12680">
    <property type="entry name" value="SnoaL_2"/>
    <property type="match status" value="1"/>
</dbReference>
<organism evidence="2 3">
    <name type="scientific">Nocardioides panacis</name>
    <dbReference type="NCBI Taxonomy" id="2849501"/>
    <lineage>
        <taxon>Bacteria</taxon>
        <taxon>Bacillati</taxon>
        <taxon>Actinomycetota</taxon>
        <taxon>Actinomycetes</taxon>
        <taxon>Propionibacteriales</taxon>
        <taxon>Nocardioidaceae</taxon>
        <taxon>Nocardioides</taxon>
    </lineage>
</organism>
<keyword evidence="3" id="KW-1185">Reference proteome</keyword>
<dbReference type="EMBL" id="CP077062">
    <property type="protein sequence ID" value="QWZ09145.1"/>
    <property type="molecule type" value="Genomic_DNA"/>
</dbReference>
<dbReference type="RefSeq" id="WP_216940991.1">
    <property type="nucleotide sequence ID" value="NZ_CP077062.1"/>
</dbReference>
<dbReference type="Proteomes" id="UP000683575">
    <property type="component" value="Chromosome"/>
</dbReference>
<accession>A0A975T032</accession>
<sequence>MERAAVEEWVAGYVRAWRTAGTDGLTRLFTPDASYLPSPWADPVVGEAALATFWEAERAGPDEVFTFAGEVVAVDGRAAVVRVAVEYAAGRSGPWRDLWVLGFADDGRCSSFEEWPFAPDQPAGH</sequence>